<feature type="domain" description="TonB C-terminal" evidence="6">
    <location>
        <begin position="108"/>
        <end position="153"/>
    </location>
</feature>
<feature type="region of interest" description="Disordered" evidence="5">
    <location>
        <begin position="1"/>
        <end position="31"/>
    </location>
</feature>
<sequence>MVPGAGAGRPLGGNGLDGGATRPGRTALGSELGNRARELVRGLGVLGGAPPVARAAEDDQRQRRRVVSTGAERDVPLRLYIDGFRQKIERNGTLNGGQLGDRVRIDPVVSVALRSDGTVEDVMIVRSSGHAEVDAAVRRIVRLNERYAAFPPNVAALYDVIEVRRIWTFANGLKLLEEVR</sequence>
<name>A0ABT2DCG1_9BURK</name>
<comment type="caution">
    <text evidence="7">The sequence shown here is derived from an EMBL/GenBank/DDBJ whole genome shotgun (WGS) entry which is preliminary data.</text>
</comment>
<dbReference type="Gene3D" id="3.30.1150.10">
    <property type="match status" value="1"/>
</dbReference>
<evidence type="ECO:0000256" key="3">
    <source>
        <dbReference type="ARBA" id="ARBA00022989"/>
    </source>
</evidence>
<dbReference type="Proteomes" id="UP001206126">
    <property type="component" value="Unassembled WGS sequence"/>
</dbReference>
<evidence type="ECO:0000259" key="6">
    <source>
        <dbReference type="Pfam" id="PF03544"/>
    </source>
</evidence>
<dbReference type="InterPro" id="IPR037682">
    <property type="entry name" value="TonB_C"/>
</dbReference>
<comment type="subcellular location">
    <subcellularLocation>
        <location evidence="1">Membrane</location>
        <topology evidence="1">Single-pass membrane protein</topology>
    </subcellularLocation>
</comment>
<dbReference type="EMBL" id="JANUHB010000002">
    <property type="protein sequence ID" value="MCS0808098.1"/>
    <property type="molecule type" value="Genomic_DNA"/>
</dbReference>
<dbReference type="SUPFAM" id="SSF74653">
    <property type="entry name" value="TolA/TonB C-terminal domain"/>
    <property type="match status" value="1"/>
</dbReference>
<dbReference type="InterPro" id="IPR006260">
    <property type="entry name" value="TonB/TolA_C"/>
</dbReference>
<accession>A0ABT2DCG1</accession>
<feature type="compositionally biased region" description="Gly residues" evidence="5">
    <location>
        <begin position="1"/>
        <end position="18"/>
    </location>
</feature>
<organism evidence="7 8">
    <name type="scientific">Massilia agilis</name>
    <dbReference type="NCBI Taxonomy" id="1811226"/>
    <lineage>
        <taxon>Bacteria</taxon>
        <taxon>Pseudomonadati</taxon>
        <taxon>Pseudomonadota</taxon>
        <taxon>Betaproteobacteria</taxon>
        <taxon>Burkholderiales</taxon>
        <taxon>Oxalobacteraceae</taxon>
        <taxon>Telluria group</taxon>
        <taxon>Massilia</taxon>
    </lineage>
</organism>
<dbReference type="NCBIfam" id="TIGR01352">
    <property type="entry name" value="tonB_Cterm"/>
    <property type="match status" value="1"/>
</dbReference>
<keyword evidence="2" id="KW-0812">Transmembrane</keyword>
<evidence type="ECO:0000256" key="1">
    <source>
        <dbReference type="ARBA" id="ARBA00004167"/>
    </source>
</evidence>
<evidence type="ECO:0000313" key="8">
    <source>
        <dbReference type="Proteomes" id="UP001206126"/>
    </source>
</evidence>
<evidence type="ECO:0000256" key="5">
    <source>
        <dbReference type="SAM" id="MobiDB-lite"/>
    </source>
</evidence>
<evidence type="ECO:0000313" key="7">
    <source>
        <dbReference type="EMBL" id="MCS0808098.1"/>
    </source>
</evidence>
<proteinExistence type="predicted"/>
<keyword evidence="3" id="KW-1133">Transmembrane helix</keyword>
<keyword evidence="4" id="KW-0472">Membrane</keyword>
<evidence type="ECO:0000256" key="4">
    <source>
        <dbReference type="ARBA" id="ARBA00023136"/>
    </source>
</evidence>
<dbReference type="Pfam" id="PF03544">
    <property type="entry name" value="TonB_C"/>
    <property type="match status" value="1"/>
</dbReference>
<evidence type="ECO:0000256" key="2">
    <source>
        <dbReference type="ARBA" id="ARBA00022692"/>
    </source>
</evidence>
<reference evidence="7 8" key="1">
    <citation type="submission" date="2022-08" db="EMBL/GenBank/DDBJ databases">
        <title>Reclassification of Massilia species as members of the genera Telluria, Duganella, Pseudoduganella, Mokoshia gen. nov. and Zemynaea gen. nov. using orthogonal and non-orthogonal genome-based approaches.</title>
        <authorList>
            <person name="Bowman J.P."/>
        </authorList>
    </citation>
    <scope>NUCLEOTIDE SEQUENCE [LARGE SCALE GENOMIC DNA]</scope>
    <source>
        <strain evidence="7 8">JCM 31605</strain>
    </source>
</reference>
<gene>
    <name evidence="7" type="ORF">NX774_09220</name>
</gene>
<protein>
    <submittedName>
        <fullName evidence="7">TonB family protein</fullName>
    </submittedName>
</protein>
<keyword evidence="8" id="KW-1185">Reference proteome</keyword>